<evidence type="ECO:0000313" key="1">
    <source>
        <dbReference type="EMBL" id="UJF35166.1"/>
    </source>
</evidence>
<proteinExistence type="predicted"/>
<keyword evidence="2" id="KW-1185">Reference proteome</keyword>
<protein>
    <submittedName>
        <fullName evidence="1">Motility protein</fullName>
    </submittedName>
</protein>
<dbReference type="Proteomes" id="UP001649230">
    <property type="component" value="Chromosome"/>
</dbReference>
<dbReference type="EMBL" id="CP090978">
    <property type="protein sequence ID" value="UJF35166.1"/>
    <property type="molecule type" value="Genomic_DNA"/>
</dbReference>
<sequence>MSVNAMLSAIGSGDAVKQAVGIKLLSKTNDAQTAQANVMLQDFAKSQQKISAAASATPHLGQNIDVRA</sequence>
<accession>A0ABY3SPQ2</accession>
<reference evidence="1 2" key="1">
    <citation type="journal article" date="2024" name="Int. J. Syst. Evol. Microbiol.">
        <title>Paenibacillus hexagrammi sp. nov., a novel bacterium isolated from the gut content of Hexagrammos agrammus.</title>
        <authorList>
            <person name="Jung H.K."/>
            <person name="Kim D.G."/>
            <person name="Zin H."/>
            <person name="Park J."/>
            <person name="Jung H."/>
            <person name="Kim Y.O."/>
            <person name="Kong H.J."/>
            <person name="Kim J.W."/>
            <person name="Kim Y.S."/>
        </authorList>
    </citation>
    <scope>NUCLEOTIDE SEQUENCE [LARGE SCALE GENOMIC DNA]</scope>
    <source>
        <strain evidence="1 2">YPD9-1</strain>
    </source>
</reference>
<organism evidence="1 2">
    <name type="scientific">Paenibacillus hexagrammi</name>
    <dbReference type="NCBI Taxonomy" id="2908839"/>
    <lineage>
        <taxon>Bacteria</taxon>
        <taxon>Bacillati</taxon>
        <taxon>Bacillota</taxon>
        <taxon>Bacilli</taxon>
        <taxon>Bacillales</taxon>
        <taxon>Paenibacillaceae</taxon>
        <taxon>Paenibacillus</taxon>
    </lineage>
</organism>
<dbReference type="Pfam" id="PF14070">
    <property type="entry name" value="YjfB_motility"/>
    <property type="match status" value="1"/>
</dbReference>
<dbReference type="RefSeq" id="WP_235121738.1">
    <property type="nucleotide sequence ID" value="NZ_CP090978.1"/>
</dbReference>
<evidence type="ECO:0000313" key="2">
    <source>
        <dbReference type="Proteomes" id="UP001649230"/>
    </source>
</evidence>
<name>A0ABY3SPQ2_9BACL</name>
<gene>
    <name evidence="1" type="ORF">L0M14_08575</name>
</gene>
<dbReference type="InterPro" id="IPR025906">
    <property type="entry name" value="YjfB_motility"/>
</dbReference>